<keyword evidence="2" id="KW-0812">Transmembrane</keyword>
<evidence type="ECO:0000256" key="1">
    <source>
        <dbReference type="SAM" id="MobiDB-lite"/>
    </source>
</evidence>
<keyword evidence="4" id="KW-1185">Reference proteome</keyword>
<dbReference type="EMBL" id="JAVYII010000005">
    <property type="protein sequence ID" value="MDT9594010.1"/>
    <property type="molecule type" value="Genomic_DNA"/>
</dbReference>
<reference evidence="3 4" key="1">
    <citation type="submission" date="2023-08" db="EMBL/GenBank/DDBJ databases">
        <title>Nocardioides seae sp. nov., a bacterium isolated from a soil.</title>
        <authorList>
            <person name="Wang X."/>
        </authorList>
    </citation>
    <scope>NUCLEOTIDE SEQUENCE [LARGE SCALE GENOMIC DNA]</scope>
    <source>
        <strain evidence="3 4">YZH12</strain>
    </source>
</reference>
<feature type="compositionally biased region" description="Low complexity" evidence="1">
    <location>
        <begin position="166"/>
        <end position="194"/>
    </location>
</feature>
<dbReference type="SUPFAM" id="SSF55961">
    <property type="entry name" value="Bet v1-like"/>
    <property type="match status" value="1"/>
</dbReference>
<dbReference type="PANTHER" id="PTHR38588:SF1">
    <property type="entry name" value="BLL0334 PROTEIN"/>
    <property type="match status" value="1"/>
</dbReference>
<gene>
    <name evidence="3" type="ORF">RDV89_13085</name>
</gene>
<dbReference type="Pfam" id="PF06240">
    <property type="entry name" value="COXG"/>
    <property type="match status" value="1"/>
</dbReference>
<comment type="caution">
    <text evidence="3">The sequence shown here is derived from an EMBL/GenBank/DDBJ whole genome shotgun (WGS) entry which is preliminary data.</text>
</comment>
<dbReference type="CDD" id="cd05018">
    <property type="entry name" value="CoxG"/>
    <property type="match status" value="1"/>
</dbReference>
<dbReference type="PANTHER" id="PTHR38588">
    <property type="entry name" value="BLL0334 PROTEIN"/>
    <property type="match status" value="1"/>
</dbReference>
<evidence type="ECO:0000313" key="3">
    <source>
        <dbReference type="EMBL" id="MDT9594010.1"/>
    </source>
</evidence>
<feature type="compositionally biased region" description="Low complexity" evidence="1">
    <location>
        <begin position="146"/>
        <end position="158"/>
    </location>
</feature>
<name>A0ABU3PXP5_9ACTN</name>
<dbReference type="Gene3D" id="3.30.530.20">
    <property type="match status" value="1"/>
</dbReference>
<protein>
    <submittedName>
        <fullName evidence="3">Carbon monoxide dehydrogenase subunit G</fullName>
    </submittedName>
</protein>
<accession>A0ABU3PXP5</accession>
<organism evidence="3 4">
    <name type="scientific">Nocardioides imazamoxiresistens</name>
    <dbReference type="NCBI Taxonomy" id="3231893"/>
    <lineage>
        <taxon>Bacteria</taxon>
        <taxon>Bacillati</taxon>
        <taxon>Actinomycetota</taxon>
        <taxon>Actinomycetes</taxon>
        <taxon>Propionibacteriales</taxon>
        <taxon>Nocardioidaceae</taxon>
        <taxon>Nocardioides</taxon>
    </lineage>
</organism>
<evidence type="ECO:0000313" key="4">
    <source>
        <dbReference type="Proteomes" id="UP001268542"/>
    </source>
</evidence>
<dbReference type="InterPro" id="IPR023393">
    <property type="entry name" value="START-like_dom_sf"/>
</dbReference>
<proteinExistence type="predicted"/>
<keyword evidence="2" id="KW-0472">Membrane</keyword>
<dbReference type="Proteomes" id="UP001268542">
    <property type="component" value="Unassembled WGS sequence"/>
</dbReference>
<dbReference type="RefSeq" id="WP_315733495.1">
    <property type="nucleotide sequence ID" value="NZ_JAVYII010000005.1"/>
</dbReference>
<keyword evidence="2" id="KW-1133">Transmembrane helix</keyword>
<sequence>MKVSGEAILTSDIDALWAAFNDPEVLVATIPGCQRLETVEDDSYRMTISAGVAAIRGTYEGEVHLKDKREPGYLKMVASGAGGPGTIQVEVDVDLQPEGSGTKIAFVADAVVGGMIGGVSQRMLASVGKRLAAEFFKAVDDHLTNGPVAAPAGPTAGAISETDRSAAQTAEGGAGNAAAGESTSSSAPRTFARPGAAATTPAAVGSPDAFLKGALTGAALVLAGVVAGALLSRRSS</sequence>
<feature type="region of interest" description="Disordered" evidence="1">
    <location>
        <begin position="146"/>
        <end position="194"/>
    </location>
</feature>
<dbReference type="InterPro" id="IPR010419">
    <property type="entry name" value="CO_DH_gsu"/>
</dbReference>
<evidence type="ECO:0000256" key="2">
    <source>
        <dbReference type="SAM" id="Phobius"/>
    </source>
</evidence>
<feature type="transmembrane region" description="Helical" evidence="2">
    <location>
        <begin position="209"/>
        <end position="231"/>
    </location>
</feature>